<evidence type="ECO:0000313" key="1">
    <source>
        <dbReference type="EMBL" id="GAV05193.1"/>
    </source>
</evidence>
<name>A0A1D1VXY5_RAMVA</name>
<dbReference type="AlphaFoldDB" id="A0A1D1VXY5"/>
<sequence length="62" mass="6952">MQDICSRLVVSDSKSKIDVQRFFSSQAMSFFSFHTTGTGSATTSILCYTIRFNKESDKENTA</sequence>
<evidence type="ECO:0000313" key="2">
    <source>
        <dbReference type="Proteomes" id="UP000186922"/>
    </source>
</evidence>
<reference evidence="1 2" key="1">
    <citation type="journal article" date="2016" name="Nat. Commun.">
        <title>Extremotolerant tardigrade genome and improved radiotolerance of human cultured cells by tardigrade-unique protein.</title>
        <authorList>
            <person name="Hashimoto T."/>
            <person name="Horikawa D.D."/>
            <person name="Saito Y."/>
            <person name="Kuwahara H."/>
            <person name="Kozuka-Hata H."/>
            <person name="Shin-I T."/>
            <person name="Minakuchi Y."/>
            <person name="Ohishi K."/>
            <person name="Motoyama A."/>
            <person name="Aizu T."/>
            <person name="Enomoto A."/>
            <person name="Kondo K."/>
            <person name="Tanaka S."/>
            <person name="Hara Y."/>
            <person name="Koshikawa S."/>
            <person name="Sagara H."/>
            <person name="Miura T."/>
            <person name="Yokobori S."/>
            <person name="Miyagawa K."/>
            <person name="Suzuki Y."/>
            <person name="Kubo T."/>
            <person name="Oyama M."/>
            <person name="Kohara Y."/>
            <person name="Fujiyama A."/>
            <person name="Arakawa K."/>
            <person name="Katayama T."/>
            <person name="Toyoda A."/>
            <person name="Kunieda T."/>
        </authorList>
    </citation>
    <scope>NUCLEOTIDE SEQUENCE [LARGE SCALE GENOMIC DNA]</scope>
    <source>
        <strain evidence="1 2">YOKOZUNA-1</strain>
    </source>
</reference>
<proteinExistence type="predicted"/>
<accession>A0A1D1VXY5</accession>
<organism evidence="1 2">
    <name type="scientific">Ramazzottius varieornatus</name>
    <name type="common">Water bear</name>
    <name type="synonym">Tardigrade</name>
    <dbReference type="NCBI Taxonomy" id="947166"/>
    <lineage>
        <taxon>Eukaryota</taxon>
        <taxon>Metazoa</taxon>
        <taxon>Ecdysozoa</taxon>
        <taxon>Tardigrada</taxon>
        <taxon>Eutardigrada</taxon>
        <taxon>Parachela</taxon>
        <taxon>Hypsibioidea</taxon>
        <taxon>Ramazzottiidae</taxon>
        <taxon>Ramazzottius</taxon>
    </lineage>
</organism>
<comment type="caution">
    <text evidence="1">The sequence shown here is derived from an EMBL/GenBank/DDBJ whole genome shotgun (WGS) entry which is preliminary data.</text>
</comment>
<dbReference type="EMBL" id="BDGG01000012">
    <property type="protein sequence ID" value="GAV05193.1"/>
    <property type="molecule type" value="Genomic_DNA"/>
</dbReference>
<protein>
    <submittedName>
        <fullName evidence="1">Uncharacterized protein</fullName>
    </submittedName>
</protein>
<keyword evidence="2" id="KW-1185">Reference proteome</keyword>
<gene>
    <name evidence="1" type="primary">RvY_15361-1</name>
    <name evidence="1" type="synonym">RvY_15361.1</name>
    <name evidence="1" type="ORF">RvY_15361</name>
</gene>
<dbReference type="Proteomes" id="UP000186922">
    <property type="component" value="Unassembled WGS sequence"/>
</dbReference>